<accession>A0A6G8IEH5</accession>
<name>A0A6G8IEH5_9BURK</name>
<dbReference type="PROSITE" id="PS00409">
    <property type="entry name" value="PROKAR_NTER_METHYL"/>
    <property type="match status" value="1"/>
</dbReference>
<dbReference type="InterPro" id="IPR032092">
    <property type="entry name" value="PilW"/>
</dbReference>
<proteinExistence type="predicted"/>
<protein>
    <submittedName>
        <fullName evidence="1">Prepilin-type N-terminal cleavage/methylation domain-containing protein</fullName>
    </submittedName>
</protein>
<organism evidence="1 2">
    <name type="scientific">Hydrogenophaga crocea</name>
    <dbReference type="NCBI Taxonomy" id="2716225"/>
    <lineage>
        <taxon>Bacteria</taxon>
        <taxon>Pseudomonadati</taxon>
        <taxon>Pseudomonadota</taxon>
        <taxon>Betaproteobacteria</taxon>
        <taxon>Burkholderiales</taxon>
        <taxon>Comamonadaceae</taxon>
        <taxon>Hydrogenophaga</taxon>
    </lineage>
</organism>
<dbReference type="EMBL" id="CP049989">
    <property type="protein sequence ID" value="QIM51426.1"/>
    <property type="molecule type" value="Genomic_DNA"/>
</dbReference>
<dbReference type="RefSeq" id="WP_166225101.1">
    <property type="nucleotide sequence ID" value="NZ_CP049989.1"/>
</dbReference>
<reference evidence="1 2" key="1">
    <citation type="submission" date="2020-03" db="EMBL/GenBank/DDBJ databases">
        <title>Hydrogenophaga sp. nov. isolated from cyanobacterial mat.</title>
        <authorList>
            <person name="Thorat V."/>
            <person name="Kirdat K."/>
            <person name="Tiwarekar B."/>
            <person name="Costa E.D."/>
            <person name="Yadav A."/>
        </authorList>
    </citation>
    <scope>NUCLEOTIDE SEQUENCE [LARGE SCALE GENOMIC DNA]</scope>
    <source>
        <strain evidence="1 2">BA0156</strain>
    </source>
</reference>
<dbReference type="KEGG" id="hcz:G9Q37_04385"/>
<evidence type="ECO:0000313" key="1">
    <source>
        <dbReference type="EMBL" id="QIM51426.1"/>
    </source>
</evidence>
<dbReference type="GO" id="GO:0043683">
    <property type="term" value="P:type IV pilus assembly"/>
    <property type="evidence" value="ECO:0007669"/>
    <property type="project" value="InterPro"/>
</dbReference>
<sequence>MKRLRTGPRPQRGLTLVELMVALALGLFVTGVASLTYLQTASAARYGALASEMNEEGALALQVLRSQIALAGYSSLDASGKRVFTDLPVWGCDKGFADTGGAFGAPGTCNTGGPSNDAIAIGYEASLLNSMALLPVPGQPPAPGNCTGTAIAANAAGVFLADHRFYVDDDVNRTPSLFCRGGTGGGQRSTAALVPNVERLRLRYAITRATTAGAIAPHQVTGIVEASALVTADDWARVAAVEVCVLVRSARPVAADGQTLAQLTRHVACDGTVQTATDRYLRRAYRALVPLPNARPAIPRPYEASGGSVANPYAGLAP</sequence>
<dbReference type="InterPro" id="IPR012902">
    <property type="entry name" value="N_methyl_site"/>
</dbReference>
<dbReference type="Proteomes" id="UP000503162">
    <property type="component" value="Chromosome"/>
</dbReference>
<gene>
    <name evidence="1" type="ORF">G9Q37_04385</name>
</gene>
<keyword evidence="2" id="KW-1185">Reference proteome</keyword>
<dbReference type="NCBIfam" id="TIGR02532">
    <property type="entry name" value="IV_pilin_GFxxxE"/>
    <property type="match status" value="1"/>
</dbReference>
<dbReference type="Pfam" id="PF07963">
    <property type="entry name" value="N_methyl"/>
    <property type="match status" value="1"/>
</dbReference>
<dbReference type="AlphaFoldDB" id="A0A6G8IEH5"/>
<dbReference type="Pfam" id="PF16074">
    <property type="entry name" value="PilW"/>
    <property type="match status" value="1"/>
</dbReference>
<evidence type="ECO:0000313" key="2">
    <source>
        <dbReference type="Proteomes" id="UP000503162"/>
    </source>
</evidence>